<dbReference type="SUPFAM" id="SSF51283">
    <property type="entry name" value="dUTPase-like"/>
    <property type="match status" value="1"/>
</dbReference>
<dbReference type="GO" id="GO:0006226">
    <property type="term" value="P:dUMP biosynthetic process"/>
    <property type="evidence" value="ECO:0007669"/>
    <property type="project" value="InterPro"/>
</dbReference>
<dbReference type="OrthoDB" id="9809956at2"/>
<dbReference type="NCBIfam" id="NF001862">
    <property type="entry name" value="PRK00601.1"/>
    <property type="match status" value="1"/>
</dbReference>
<comment type="similarity">
    <text evidence="1">Belongs to the dUTPase family.</text>
</comment>
<dbReference type="GO" id="GO:0000287">
    <property type="term" value="F:magnesium ion binding"/>
    <property type="evidence" value="ECO:0007669"/>
    <property type="project" value="InterPro"/>
</dbReference>
<dbReference type="HOGENOM" id="CLU_068508_1_1_9"/>
<dbReference type="Pfam" id="PF00692">
    <property type="entry name" value="dUTPase"/>
    <property type="match status" value="1"/>
</dbReference>
<keyword evidence="4" id="KW-0546">Nucleotide metabolism</keyword>
<comment type="catalytic activity">
    <reaction evidence="5">
        <text>dUTP + H2O = dUMP + diphosphate + H(+)</text>
        <dbReference type="Rhea" id="RHEA:10248"/>
        <dbReference type="ChEBI" id="CHEBI:15377"/>
        <dbReference type="ChEBI" id="CHEBI:15378"/>
        <dbReference type="ChEBI" id="CHEBI:33019"/>
        <dbReference type="ChEBI" id="CHEBI:61555"/>
        <dbReference type="ChEBI" id="CHEBI:246422"/>
        <dbReference type="EC" id="3.6.1.23"/>
    </reaction>
</comment>
<dbReference type="GO" id="GO:0046081">
    <property type="term" value="P:dUTP catabolic process"/>
    <property type="evidence" value="ECO:0007669"/>
    <property type="project" value="InterPro"/>
</dbReference>
<protein>
    <recommendedName>
        <fullName evidence="2">dUTP diphosphatase</fullName>
        <ecNumber evidence="2">3.6.1.23</ecNumber>
    </recommendedName>
</protein>
<name>I5AW30_EUBC6</name>
<reference evidence="7 8" key="1">
    <citation type="submission" date="2010-08" db="EMBL/GenBank/DDBJ databases">
        <authorList>
            <consortium name="US DOE Joint Genome Institute (JGI-PGF)"/>
            <person name="Lucas S."/>
            <person name="Copeland A."/>
            <person name="Lapidus A."/>
            <person name="Cheng J.-F."/>
            <person name="Bruce D."/>
            <person name="Goodwin L."/>
            <person name="Pitluck S."/>
            <person name="Land M.L."/>
            <person name="Hauser L."/>
            <person name="Chang Y.-J."/>
            <person name="Anderson I.J."/>
            <person name="Johnson E."/>
            <person name="Mulhopadhyay B."/>
            <person name="Kyrpides N."/>
            <person name="Woyke T.J."/>
        </authorList>
    </citation>
    <scope>NUCLEOTIDE SEQUENCE [LARGE SCALE GENOMIC DNA]</scope>
    <source>
        <strain evidence="7 8">6</strain>
    </source>
</reference>
<dbReference type="InterPro" id="IPR008181">
    <property type="entry name" value="dUTPase"/>
</dbReference>
<accession>I5AW30</accession>
<evidence type="ECO:0000313" key="8">
    <source>
        <dbReference type="Proteomes" id="UP000005753"/>
    </source>
</evidence>
<keyword evidence="8" id="KW-1185">Reference proteome</keyword>
<dbReference type="NCBIfam" id="TIGR00576">
    <property type="entry name" value="dut"/>
    <property type="match status" value="1"/>
</dbReference>
<evidence type="ECO:0000256" key="4">
    <source>
        <dbReference type="ARBA" id="ARBA00023080"/>
    </source>
</evidence>
<evidence type="ECO:0000259" key="6">
    <source>
        <dbReference type="Pfam" id="PF00692"/>
    </source>
</evidence>
<gene>
    <name evidence="7" type="ORF">EubceDRAFT1_2252</name>
</gene>
<evidence type="ECO:0000256" key="3">
    <source>
        <dbReference type="ARBA" id="ARBA00022801"/>
    </source>
</evidence>
<evidence type="ECO:0000256" key="1">
    <source>
        <dbReference type="ARBA" id="ARBA00006581"/>
    </source>
</evidence>
<dbReference type="Gene3D" id="2.70.40.10">
    <property type="match status" value="1"/>
</dbReference>
<dbReference type="EMBL" id="CM001487">
    <property type="protein sequence ID" value="EIM58003.1"/>
    <property type="molecule type" value="Genomic_DNA"/>
</dbReference>
<evidence type="ECO:0000313" key="7">
    <source>
        <dbReference type="EMBL" id="EIM58003.1"/>
    </source>
</evidence>
<reference evidence="7 8" key="2">
    <citation type="submission" date="2012-02" db="EMBL/GenBank/DDBJ databases">
        <title>Improved High-Quality Draft sequence of Eubacterium cellulosolvens 6.</title>
        <authorList>
            <consortium name="US DOE Joint Genome Institute"/>
            <person name="Lucas S."/>
            <person name="Han J."/>
            <person name="Lapidus A."/>
            <person name="Cheng J.-F."/>
            <person name="Goodwin L."/>
            <person name="Pitluck S."/>
            <person name="Peters L."/>
            <person name="Mikhailova N."/>
            <person name="Gu W."/>
            <person name="Detter J.C."/>
            <person name="Han C."/>
            <person name="Tapia R."/>
            <person name="Land M."/>
            <person name="Hauser L."/>
            <person name="Kyrpides N."/>
            <person name="Ivanova N."/>
            <person name="Pagani I."/>
            <person name="Johnson E."/>
            <person name="Mukhopadhyay B."/>
            <person name="Anderson I."/>
            <person name="Woyke T."/>
        </authorList>
    </citation>
    <scope>NUCLEOTIDE SEQUENCE [LARGE SCALE GENOMIC DNA]</scope>
    <source>
        <strain evidence="7 8">6</strain>
    </source>
</reference>
<organism evidence="7 8">
    <name type="scientific">Eubacterium cellulosolvens (strain ATCC 43171 / JCM 9499 / 6)</name>
    <name type="common">Cillobacterium cellulosolvens</name>
    <dbReference type="NCBI Taxonomy" id="633697"/>
    <lineage>
        <taxon>Bacteria</taxon>
        <taxon>Bacillati</taxon>
        <taxon>Bacillota</taxon>
        <taxon>Clostridia</taxon>
        <taxon>Eubacteriales</taxon>
        <taxon>Eubacteriaceae</taxon>
        <taxon>Eubacterium</taxon>
    </lineage>
</organism>
<dbReference type="InterPro" id="IPR029054">
    <property type="entry name" value="dUTPase-like"/>
</dbReference>
<dbReference type="STRING" id="633697.EubceDRAFT1_2252"/>
<dbReference type="PANTHER" id="PTHR11241:SF0">
    <property type="entry name" value="DEOXYURIDINE 5'-TRIPHOSPHATE NUCLEOTIDOHYDROLASE"/>
    <property type="match status" value="1"/>
</dbReference>
<dbReference type="AlphaFoldDB" id="I5AW30"/>
<keyword evidence="3 7" id="KW-0378">Hydrolase</keyword>
<dbReference type="eggNOG" id="COG0756">
    <property type="taxonomic scope" value="Bacteria"/>
</dbReference>
<dbReference type="CDD" id="cd07557">
    <property type="entry name" value="trimeric_dUTPase"/>
    <property type="match status" value="1"/>
</dbReference>
<dbReference type="GO" id="GO:0004170">
    <property type="term" value="F:dUTP diphosphatase activity"/>
    <property type="evidence" value="ECO:0007669"/>
    <property type="project" value="UniProtKB-EC"/>
</dbReference>
<dbReference type="EC" id="3.6.1.23" evidence="2"/>
<dbReference type="InterPro" id="IPR033704">
    <property type="entry name" value="dUTPase_trimeric"/>
</dbReference>
<dbReference type="InterPro" id="IPR036157">
    <property type="entry name" value="dUTPase-like_sf"/>
</dbReference>
<proteinExistence type="inferred from homology"/>
<dbReference type="PANTHER" id="PTHR11241">
    <property type="entry name" value="DEOXYURIDINE 5'-TRIPHOSPHATE NUCLEOTIDOHYDROLASE"/>
    <property type="match status" value="1"/>
</dbReference>
<feature type="domain" description="dUTPase-like" evidence="6">
    <location>
        <begin position="12"/>
        <end position="143"/>
    </location>
</feature>
<evidence type="ECO:0000256" key="2">
    <source>
        <dbReference type="ARBA" id="ARBA00012379"/>
    </source>
</evidence>
<dbReference type="Proteomes" id="UP000005753">
    <property type="component" value="Chromosome"/>
</dbReference>
<sequence length="145" mass="15676">MKINVKKLIPTAKLPTRGSEYAAGYDLYAALEETVVIAPHQTVMVSTGLAMEIPEGYFGAIFARSGLASKEGLRPANCVGVVDADYRGPFMIAVHNDSETERKVEPEERIAQLVVMPFLPVEFNTVDELAETVRGEGGFGSTGKK</sequence>
<evidence type="ECO:0000256" key="5">
    <source>
        <dbReference type="ARBA" id="ARBA00047686"/>
    </source>
</evidence>